<reference evidence="1" key="1">
    <citation type="submission" date="2020-04" db="EMBL/GenBank/DDBJ databases">
        <authorList>
            <person name="Chiriac C."/>
            <person name="Salcher M."/>
            <person name="Ghai R."/>
            <person name="Kavagutti S V."/>
        </authorList>
    </citation>
    <scope>NUCLEOTIDE SEQUENCE</scope>
</reference>
<protein>
    <submittedName>
        <fullName evidence="1">Uncharacterized protein</fullName>
    </submittedName>
</protein>
<gene>
    <name evidence="1" type="ORF">UFOVP705_50</name>
    <name evidence="2" type="ORF">UFOVP736_31</name>
</gene>
<evidence type="ECO:0000313" key="1">
    <source>
        <dbReference type="EMBL" id="CAB4159102.1"/>
    </source>
</evidence>
<evidence type="ECO:0000313" key="2">
    <source>
        <dbReference type="EMBL" id="CAB5224088.1"/>
    </source>
</evidence>
<name>A0A6J5NK54_9CAUD</name>
<organism evidence="1">
    <name type="scientific">uncultured Caudovirales phage</name>
    <dbReference type="NCBI Taxonomy" id="2100421"/>
    <lineage>
        <taxon>Viruses</taxon>
        <taxon>Duplodnaviria</taxon>
        <taxon>Heunggongvirae</taxon>
        <taxon>Uroviricota</taxon>
        <taxon>Caudoviricetes</taxon>
        <taxon>Peduoviridae</taxon>
        <taxon>Maltschvirus</taxon>
        <taxon>Maltschvirus maltsch</taxon>
    </lineage>
</organism>
<accession>A0A6J5NK54</accession>
<proteinExistence type="predicted"/>
<dbReference type="EMBL" id="LR798327">
    <property type="protein sequence ID" value="CAB5224088.1"/>
    <property type="molecule type" value="Genomic_DNA"/>
</dbReference>
<sequence>MNKIFFTVPGAVPITGDDWQHKTWLWDVAHELMLESKMAAARERLTQELAGAEVVREYHVGKNWGWGLRMWLWLHEKAGDVEIVFEGPGNLDRCLARALAEKVWIAKEGAYATCASKMEAQIKGQIEQMKLFHEAHGSTGRVTMVTV</sequence>
<dbReference type="EMBL" id="LR796685">
    <property type="protein sequence ID" value="CAB4159102.1"/>
    <property type="molecule type" value="Genomic_DNA"/>
</dbReference>